<evidence type="ECO:0000313" key="3">
    <source>
        <dbReference type="Proteomes" id="UP000005463"/>
    </source>
</evidence>
<reference evidence="2 3" key="1">
    <citation type="submission" date="2008-03" db="EMBL/GenBank/DDBJ databases">
        <title>Sequencing of the draft genome and assembly of Burkholderia ambifaria IOP40-10.</title>
        <authorList>
            <consortium name="US DOE Joint Genome Institute (JGI-PGF)"/>
            <person name="Copeland A."/>
            <person name="Lucas S."/>
            <person name="Lapidus A."/>
            <person name="Glavina del Rio T."/>
            <person name="Dalin E."/>
            <person name="Tice H."/>
            <person name="Bruce D."/>
            <person name="Goodwin L."/>
            <person name="Pitluck S."/>
            <person name="Larimer F."/>
            <person name="Land M.L."/>
            <person name="Hauser L."/>
            <person name="Tiedje J."/>
            <person name="Richardson P."/>
        </authorList>
    </citation>
    <scope>NUCLEOTIDE SEQUENCE [LARGE SCALE GENOMIC DNA]</scope>
    <source>
        <strain evidence="2 3">IOP40-10</strain>
    </source>
</reference>
<sequence>MIHSRCPLLACSLLLCLTLSSAGWADTTPDTTPRIGIGTQEPDPQTHLAFPNVPSHVIRVSTHVVIDQAPNHGLNYFALQVNFPNSTWAHGGILLVDNRQQANWGGLVDRGGGSHDYTHEDPAKDILLLQNPTGKHHTGPYAWALGNEYEIAIERGERVTLPPGDYTYIDGTASVHLTEPRTMWEWNLSIRPEGGGGTTFTSTLYNNSDFIDYFLVWNECGYGACDHPQHARWSPPLYRTSGAPDTDRVATDWYKF</sequence>
<evidence type="ECO:0000256" key="1">
    <source>
        <dbReference type="SAM" id="SignalP"/>
    </source>
</evidence>
<accession>B1FEA8</accession>
<proteinExistence type="predicted"/>
<dbReference type="AlphaFoldDB" id="B1FEA8"/>
<dbReference type="Proteomes" id="UP000005463">
    <property type="component" value="Unassembled WGS sequence"/>
</dbReference>
<keyword evidence="1" id="KW-0732">Signal</keyword>
<name>B1FEA8_9BURK</name>
<feature type="chain" id="PRO_5002763469" evidence="1">
    <location>
        <begin position="26"/>
        <end position="256"/>
    </location>
</feature>
<comment type="caution">
    <text evidence="2">The sequence shown here is derived from an EMBL/GenBank/DDBJ whole genome shotgun (WGS) entry which is preliminary data.</text>
</comment>
<protein>
    <submittedName>
        <fullName evidence="2">Uncharacterized protein</fullName>
    </submittedName>
</protein>
<evidence type="ECO:0000313" key="2">
    <source>
        <dbReference type="EMBL" id="EDT04135.1"/>
    </source>
</evidence>
<feature type="signal peptide" evidence="1">
    <location>
        <begin position="1"/>
        <end position="25"/>
    </location>
</feature>
<gene>
    <name evidence="2" type="ORF">BamIOP4010DRAFT_2368</name>
</gene>
<organism evidence="2 3">
    <name type="scientific">Burkholderia ambifaria IOP40-10</name>
    <dbReference type="NCBI Taxonomy" id="396596"/>
    <lineage>
        <taxon>Bacteria</taxon>
        <taxon>Pseudomonadati</taxon>
        <taxon>Pseudomonadota</taxon>
        <taxon>Betaproteobacteria</taxon>
        <taxon>Burkholderiales</taxon>
        <taxon>Burkholderiaceae</taxon>
        <taxon>Burkholderia</taxon>
        <taxon>Burkholderia cepacia complex</taxon>
    </lineage>
</organism>
<dbReference type="PATRIC" id="fig|396596.7.peg.5439"/>
<dbReference type="EMBL" id="ABLC01000046">
    <property type="protein sequence ID" value="EDT04135.1"/>
    <property type="molecule type" value="Genomic_DNA"/>
</dbReference>